<protein>
    <recommendedName>
        <fullName evidence="12">Benzoate 4-monooxygenase cytochrome P450</fullName>
    </recommendedName>
</protein>
<sequence>MMFSSESHLNLAAADVLPLFVLFASAGVLAIVVYRLHFHPLSRYPGPFWARITSFPSYWHTLRQDRHIWLWRLQEEYGPTFRYRPDSILVNTPSAYAQIFGPKGNVKKGLYYQVWPRHAKAVTTWNSIDFAVHSHKRRVLNHAFSSKALRSAEPFVLSNADRWCELLDHEVSTGGEWSGSCNMTDWVNYLVFDILGDLCFGKSFGMKETDGPMKEAPHLMADMLTLLNPIAFAPFTALWVWLKPRGLDSLLAVATPPPVKRWGDFVTKCLSDRTKAEQEAQRRLASDPDFEVRKDFFHYLFHAQDPQTGRGFPMEELWGEAESLIIAGSDTTSIVLTAMFFYLARKPDVQAKLAEEILSTFHSFDDIAGGPSLHGCKYLKAFIQESLRMAPPVGAELDREVLKGGTVVDGEFVPEGVNVSVGHYCLSYNKDVFPEPLEFRPERWIVGEKASSAESVALAESAFCAFSTGSRGCPGKNLAWLEMMIVMAKIIHKFEVRRDFADNLGGGSPEGRVGRQNVDQYQTYDAFVSLRQGPMVQFKRRQLV</sequence>
<dbReference type="InterPro" id="IPR036396">
    <property type="entry name" value="Cyt_P450_sf"/>
</dbReference>
<comment type="cofactor">
    <cofactor evidence="1">
        <name>heme</name>
        <dbReference type="ChEBI" id="CHEBI:30413"/>
    </cofactor>
</comment>
<keyword evidence="9" id="KW-1133">Transmembrane helix</keyword>
<evidence type="ECO:0000256" key="3">
    <source>
        <dbReference type="ARBA" id="ARBA00022617"/>
    </source>
</evidence>
<evidence type="ECO:0000313" key="10">
    <source>
        <dbReference type="EMBL" id="KAL2289146.1"/>
    </source>
</evidence>
<evidence type="ECO:0000256" key="8">
    <source>
        <dbReference type="RuleBase" id="RU000461"/>
    </source>
</evidence>
<dbReference type="InterPro" id="IPR001128">
    <property type="entry name" value="Cyt_P450"/>
</dbReference>
<gene>
    <name evidence="10" type="ORF">FJTKL_02950</name>
</gene>
<dbReference type="SUPFAM" id="SSF48264">
    <property type="entry name" value="Cytochrome P450"/>
    <property type="match status" value="1"/>
</dbReference>
<keyword evidence="6 8" id="KW-0408">Iron</keyword>
<evidence type="ECO:0000313" key="11">
    <source>
        <dbReference type="Proteomes" id="UP001600888"/>
    </source>
</evidence>
<dbReference type="EMBL" id="JBAWTH010000014">
    <property type="protein sequence ID" value="KAL2289146.1"/>
    <property type="molecule type" value="Genomic_DNA"/>
</dbReference>
<dbReference type="PANTHER" id="PTHR24305">
    <property type="entry name" value="CYTOCHROME P450"/>
    <property type="match status" value="1"/>
</dbReference>
<feature type="transmembrane region" description="Helical" evidence="9">
    <location>
        <begin position="12"/>
        <end position="34"/>
    </location>
</feature>
<reference evidence="10 11" key="1">
    <citation type="submission" date="2024-03" db="EMBL/GenBank/DDBJ databases">
        <title>A high-quality draft genome sequence of Diaporthe vaccinii, a causative agent of upright dieback and viscid rot disease in cranberry plants.</title>
        <authorList>
            <person name="Sarrasin M."/>
            <person name="Lang B.F."/>
            <person name="Burger G."/>
        </authorList>
    </citation>
    <scope>NUCLEOTIDE SEQUENCE [LARGE SCALE GENOMIC DNA]</scope>
    <source>
        <strain evidence="10 11">IS7</strain>
    </source>
</reference>
<keyword evidence="7 8" id="KW-0503">Monooxygenase</keyword>
<dbReference type="PRINTS" id="PR00385">
    <property type="entry name" value="P450"/>
</dbReference>
<dbReference type="InterPro" id="IPR017972">
    <property type="entry name" value="Cyt_P450_CS"/>
</dbReference>
<dbReference type="PRINTS" id="PR00463">
    <property type="entry name" value="EP450I"/>
</dbReference>
<keyword evidence="9" id="KW-0812">Transmembrane</keyword>
<evidence type="ECO:0000256" key="6">
    <source>
        <dbReference type="ARBA" id="ARBA00023004"/>
    </source>
</evidence>
<accession>A0ABR4F372</accession>
<dbReference type="Pfam" id="PF00067">
    <property type="entry name" value="p450"/>
    <property type="match status" value="1"/>
</dbReference>
<evidence type="ECO:0000256" key="1">
    <source>
        <dbReference type="ARBA" id="ARBA00001971"/>
    </source>
</evidence>
<keyword evidence="5 8" id="KW-0560">Oxidoreductase</keyword>
<dbReference type="InterPro" id="IPR050121">
    <property type="entry name" value="Cytochrome_P450_monoxygenase"/>
</dbReference>
<keyword evidence="11" id="KW-1185">Reference proteome</keyword>
<keyword evidence="4 8" id="KW-0479">Metal-binding</keyword>
<dbReference type="CDD" id="cd11061">
    <property type="entry name" value="CYP67-like"/>
    <property type="match status" value="1"/>
</dbReference>
<evidence type="ECO:0000256" key="7">
    <source>
        <dbReference type="ARBA" id="ARBA00023033"/>
    </source>
</evidence>
<dbReference type="PROSITE" id="PS00086">
    <property type="entry name" value="CYTOCHROME_P450"/>
    <property type="match status" value="1"/>
</dbReference>
<evidence type="ECO:0000256" key="5">
    <source>
        <dbReference type="ARBA" id="ARBA00023002"/>
    </source>
</evidence>
<dbReference type="InterPro" id="IPR002401">
    <property type="entry name" value="Cyt_P450_E_grp-I"/>
</dbReference>
<comment type="caution">
    <text evidence="10">The sequence shown here is derived from an EMBL/GenBank/DDBJ whole genome shotgun (WGS) entry which is preliminary data.</text>
</comment>
<evidence type="ECO:0000256" key="4">
    <source>
        <dbReference type="ARBA" id="ARBA00022723"/>
    </source>
</evidence>
<evidence type="ECO:0000256" key="2">
    <source>
        <dbReference type="ARBA" id="ARBA00010617"/>
    </source>
</evidence>
<evidence type="ECO:0000256" key="9">
    <source>
        <dbReference type="SAM" id="Phobius"/>
    </source>
</evidence>
<keyword evidence="3 8" id="KW-0349">Heme</keyword>
<comment type="similarity">
    <text evidence="2 8">Belongs to the cytochrome P450 family.</text>
</comment>
<keyword evidence="9" id="KW-0472">Membrane</keyword>
<organism evidence="10 11">
    <name type="scientific">Diaporthe vaccinii</name>
    <dbReference type="NCBI Taxonomy" id="105482"/>
    <lineage>
        <taxon>Eukaryota</taxon>
        <taxon>Fungi</taxon>
        <taxon>Dikarya</taxon>
        <taxon>Ascomycota</taxon>
        <taxon>Pezizomycotina</taxon>
        <taxon>Sordariomycetes</taxon>
        <taxon>Sordariomycetidae</taxon>
        <taxon>Diaporthales</taxon>
        <taxon>Diaporthaceae</taxon>
        <taxon>Diaporthe</taxon>
        <taxon>Diaporthe eres species complex</taxon>
    </lineage>
</organism>
<name>A0ABR4F372_9PEZI</name>
<dbReference type="PANTHER" id="PTHR24305:SF237">
    <property type="entry name" value="CYTOCHROME P450 MONOOXYGENASE ATNE-RELATED"/>
    <property type="match status" value="1"/>
</dbReference>
<dbReference type="Proteomes" id="UP001600888">
    <property type="component" value="Unassembled WGS sequence"/>
</dbReference>
<proteinExistence type="inferred from homology"/>
<dbReference type="Gene3D" id="1.10.630.10">
    <property type="entry name" value="Cytochrome P450"/>
    <property type="match status" value="1"/>
</dbReference>
<evidence type="ECO:0008006" key="12">
    <source>
        <dbReference type="Google" id="ProtNLM"/>
    </source>
</evidence>